<dbReference type="STRING" id="1114924.SAMN05216258_10122"/>
<dbReference type="EMBL" id="FOQH01000001">
    <property type="protein sequence ID" value="SFH60489.1"/>
    <property type="molecule type" value="Genomic_DNA"/>
</dbReference>
<dbReference type="PANTHER" id="PTHR43745:SF2">
    <property type="entry name" value="NITROREDUCTASE MJ1384-RELATED"/>
    <property type="match status" value="1"/>
</dbReference>
<dbReference type="Gene3D" id="3.40.109.10">
    <property type="entry name" value="NADH Oxidase"/>
    <property type="match status" value="1"/>
</dbReference>
<evidence type="ECO:0000313" key="3">
    <source>
        <dbReference type="Proteomes" id="UP000199377"/>
    </source>
</evidence>
<dbReference type="GO" id="GO:0016491">
    <property type="term" value="F:oxidoreductase activity"/>
    <property type="evidence" value="ECO:0007669"/>
    <property type="project" value="InterPro"/>
</dbReference>
<dbReference type="NCBIfam" id="TIGR03605">
    <property type="entry name" value="antibiot_sagB"/>
    <property type="match status" value="1"/>
</dbReference>
<evidence type="ECO:0000313" key="2">
    <source>
        <dbReference type="EMBL" id="SFH60489.1"/>
    </source>
</evidence>
<dbReference type="InterPro" id="IPR000415">
    <property type="entry name" value="Nitroreductase-like"/>
</dbReference>
<dbReference type="InterPro" id="IPR052544">
    <property type="entry name" value="Bacteriocin_Proc_Enz"/>
</dbReference>
<accession>A0A1I3BEV9</accession>
<dbReference type="PANTHER" id="PTHR43745">
    <property type="entry name" value="NITROREDUCTASE MJ1384-RELATED"/>
    <property type="match status" value="1"/>
</dbReference>
<dbReference type="Proteomes" id="UP000199377">
    <property type="component" value="Unassembled WGS sequence"/>
</dbReference>
<dbReference type="RefSeq" id="WP_092856487.1">
    <property type="nucleotide sequence ID" value="NZ_FOQH01000001.1"/>
</dbReference>
<organism evidence="2 3">
    <name type="scientific">Albimonas pacifica</name>
    <dbReference type="NCBI Taxonomy" id="1114924"/>
    <lineage>
        <taxon>Bacteria</taxon>
        <taxon>Pseudomonadati</taxon>
        <taxon>Pseudomonadota</taxon>
        <taxon>Alphaproteobacteria</taxon>
        <taxon>Rhodobacterales</taxon>
        <taxon>Paracoccaceae</taxon>
        <taxon>Albimonas</taxon>
    </lineage>
</organism>
<proteinExistence type="predicted"/>
<gene>
    <name evidence="2" type="ORF">SAMN05216258_10122</name>
</gene>
<sequence length="519" mass="53733">MSGDAPGPPRGETLRLVPAAAGGEAEAPGPRPESDPESWSLHLGLHPRVTAAQALPGALRLTLVETRETRLPWEAPALGRALAALARGGLAWAQLSALCQGVDGAPDAPPADPADTARLAEEARALLARLRAEGLLTWWLGAPGLRAATFEPLRLGYLPLDPTPPSLSLRLPPGTVAARGPRETILEIPDLDALVTLGPEGLPLLGALLGHGHAGAPPMPAMARGVFAAAGVLRPPPVPGSAEAAADAGWTAWDRLGHRLTRNVHRLHAPVPGGPERPPLPAPPPAWARSDLARVTLPRPAPDAPSRPLAAVLESRRSRREPGARPLEVGAVATLLWRIARRRAEREAAGLGGHSRNLPAGGAKGDVSLYLAVGRCLGLPRGFYGYDDLAHALTRFPDPSVAGGDPLQAVLDQTREAMQARATPDAVVVLAWRPGALAPRYAFNAYRLGLMHAGVGMLALSLAAEDLGLAGCPVGLGDQRHFALLTGCDPRIETSLAEFALSGRDDAAAAPGPAAPPGA</sequence>
<dbReference type="InterPro" id="IPR020051">
    <property type="entry name" value="SagB-type_dehydrogenase"/>
</dbReference>
<feature type="compositionally biased region" description="Low complexity" evidence="1">
    <location>
        <begin position="18"/>
        <end position="28"/>
    </location>
</feature>
<dbReference type="AlphaFoldDB" id="A0A1I3BEV9"/>
<dbReference type="OrthoDB" id="3723182at2"/>
<evidence type="ECO:0000256" key="1">
    <source>
        <dbReference type="SAM" id="MobiDB-lite"/>
    </source>
</evidence>
<keyword evidence="3" id="KW-1185">Reference proteome</keyword>
<name>A0A1I3BEV9_9RHOB</name>
<protein>
    <submittedName>
        <fullName evidence="2">SagB-type dehydrogenase domain-containing protein</fullName>
    </submittedName>
</protein>
<reference evidence="2 3" key="1">
    <citation type="submission" date="2016-10" db="EMBL/GenBank/DDBJ databases">
        <authorList>
            <person name="de Groot N.N."/>
        </authorList>
    </citation>
    <scope>NUCLEOTIDE SEQUENCE [LARGE SCALE GENOMIC DNA]</scope>
    <source>
        <strain evidence="2 3">CGMCC 1.11030</strain>
    </source>
</reference>
<feature type="region of interest" description="Disordered" evidence="1">
    <location>
        <begin position="1"/>
        <end position="38"/>
    </location>
</feature>